<accession>A0A7T4E7B7</accession>
<sequence length="194" mass="21342">MTLHRIHQAKYAGAEFNPGVKGNARFSPIMDAQGRRIPTLYGGSSFDCAAMETVFHDVSFAPGFKSYDKTKLEGHVHSQVQPGVDLVLADLRGKALRKLGISRRQLIDTEKDRYPATRKWAQAIHARCPDVQGLCWTSRQDDSAQAAMLFGDRIAADVLSQTGPSRSLLKDENAYDDVLNLAEKIGVNLVSGKN</sequence>
<dbReference type="Proteomes" id="UP000595231">
    <property type="component" value="Chromosome"/>
</dbReference>
<gene>
    <name evidence="2" type="ORF">I6I07_10525</name>
</gene>
<name>A0A7T4E7B7_9BURK</name>
<organism evidence="2 3">
    <name type="scientific">Achromobacter deleyi</name>
    <dbReference type="NCBI Taxonomy" id="1353891"/>
    <lineage>
        <taxon>Bacteria</taxon>
        <taxon>Pseudomonadati</taxon>
        <taxon>Pseudomonadota</taxon>
        <taxon>Betaproteobacteria</taxon>
        <taxon>Burkholderiales</taxon>
        <taxon>Alcaligenaceae</taxon>
        <taxon>Achromobacter</taxon>
    </lineage>
</organism>
<feature type="domain" description="RES" evidence="1">
    <location>
        <begin position="16"/>
        <end position="162"/>
    </location>
</feature>
<dbReference type="EMBL" id="CP065997">
    <property type="protein sequence ID" value="QQB38089.1"/>
    <property type="molecule type" value="Genomic_DNA"/>
</dbReference>
<protein>
    <submittedName>
        <fullName evidence="2">RES family NAD+ phosphorylase</fullName>
    </submittedName>
</protein>
<dbReference type="AlphaFoldDB" id="A0A7T4E7B7"/>
<dbReference type="Pfam" id="PF08808">
    <property type="entry name" value="RES"/>
    <property type="match status" value="1"/>
</dbReference>
<proteinExistence type="predicted"/>
<dbReference type="InterPro" id="IPR014914">
    <property type="entry name" value="RES_dom"/>
</dbReference>
<dbReference type="SMART" id="SM00953">
    <property type="entry name" value="RES"/>
    <property type="match status" value="1"/>
</dbReference>
<evidence type="ECO:0000313" key="3">
    <source>
        <dbReference type="Proteomes" id="UP000595231"/>
    </source>
</evidence>
<evidence type="ECO:0000313" key="2">
    <source>
        <dbReference type="EMBL" id="QQB38089.1"/>
    </source>
</evidence>
<evidence type="ECO:0000259" key="1">
    <source>
        <dbReference type="SMART" id="SM00953"/>
    </source>
</evidence>
<reference evidence="2 3" key="1">
    <citation type="submission" date="2020-12" db="EMBL/GenBank/DDBJ databases">
        <title>FDA dAtabase for Regulatory Grade micrObial Sequences (FDA-ARGOS): Supporting development and validation of Infectious Disease Dx tests.</title>
        <authorList>
            <person name="Sproer C."/>
            <person name="Gronow S."/>
            <person name="Severitt S."/>
            <person name="Schroder I."/>
            <person name="Tallon L."/>
            <person name="Sadzewicz L."/>
            <person name="Zhao X."/>
            <person name="Boylan J."/>
            <person name="Ott S."/>
            <person name="Bowen H."/>
            <person name="Vavikolanu K."/>
            <person name="Mehta A."/>
            <person name="Aluvathingal J."/>
            <person name="Nadendla S."/>
            <person name="Lowell S."/>
            <person name="Myers T."/>
            <person name="Yan Y."/>
            <person name="Sichtig H."/>
        </authorList>
    </citation>
    <scope>NUCLEOTIDE SEQUENCE [LARGE SCALE GENOMIC DNA]</scope>
    <source>
        <strain evidence="2 3">FDAARGOS_1050</strain>
    </source>
</reference>